<dbReference type="Pfam" id="PF07963">
    <property type="entry name" value="N_methyl"/>
    <property type="match status" value="1"/>
</dbReference>
<evidence type="ECO:0000313" key="3">
    <source>
        <dbReference type="EMBL" id="MFC5475717.1"/>
    </source>
</evidence>
<feature type="transmembrane region" description="Helical" evidence="2">
    <location>
        <begin position="12"/>
        <end position="37"/>
    </location>
</feature>
<keyword evidence="4" id="KW-1185">Reference proteome</keyword>
<protein>
    <submittedName>
        <fullName evidence="3">Type II secretion system protein</fullName>
    </submittedName>
</protein>
<proteinExistence type="predicted"/>
<reference evidence="4" key="1">
    <citation type="journal article" date="2019" name="Int. J. Syst. Evol. Microbiol.">
        <title>The Global Catalogue of Microorganisms (GCM) 10K type strain sequencing project: providing services to taxonomists for standard genome sequencing and annotation.</title>
        <authorList>
            <consortium name="The Broad Institute Genomics Platform"/>
            <consortium name="The Broad Institute Genome Sequencing Center for Infectious Disease"/>
            <person name="Wu L."/>
            <person name="Ma J."/>
        </authorList>
    </citation>
    <scope>NUCLEOTIDE SEQUENCE [LARGE SCALE GENOMIC DNA]</scope>
    <source>
        <strain evidence="4">JCM 17066</strain>
    </source>
</reference>
<evidence type="ECO:0000313" key="4">
    <source>
        <dbReference type="Proteomes" id="UP001596045"/>
    </source>
</evidence>
<name>A0ABW0MFG8_9BURK</name>
<dbReference type="Proteomes" id="UP001596045">
    <property type="component" value="Unassembled WGS sequence"/>
</dbReference>
<dbReference type="Gene3D" id="3.30.700.10">
    <property type="entry name" value="Glycoprotein, Type 4 Pilin"/>
    <property type="match status" value="1"/>
</dbReference>
<gene>
    <name evidence="3" type="ORF">ACFPM8_17275</name>
</gene>
<accession>A0ABW0MFG8</accession>
<dbReference type="NCBIfam" id="TIGR02532">
    <property type="entry name" value="IV_pilin_GFxxxE"/>
    <property type="match status" value="1"/>
</dbReference>
<dbReference type="PANTHER" id="PTHR30093:SF47">
    <property type="entry name" value="TYPE IV PILUS NON-CORE MINOR PILIN PILE"/>
    <property type="match status" value="1"/>
</dbReference>
<sequence length="127" mass="13847">MNGKNHKSRGAGFTLIELLVVMAIIGALMSLVTPGYFKQNTRAKETVLRHNLFTMRGSIDDYRADHATNPASLEVLVTERYLKEIPQDPITGRRDSWLPQSGEIAGVADVKSGAKGNALDGTSYAGW</sequence>
<dbReference type="PANTHER" id="PTHR30093">
    <property type="entry name" value="GENERAL SECRETION PATHWAY PROTEIN G"/>
    <property type="match status" value="1"/>
</dbReference>
<dbReference type="PRINTS" id="PR00813">
    <property type="entry name" value="BCTERIALGSPG"/>
</dbReference>
<keyword evidence="1" id="KW-0488">Methylation</keyword>
<dbReference type="EMBL" id="JBHSMT010000028">
    <property type="protein sequence ID" value="MFC5475717.1"/>
    <property type="molecule type" value="Genomic_DNA"/>
</dbReference>
<dbReference type="InterPro" id="IPR045584">
    <property type="entry name" value="Pilin-like"/>
</dbReference>
<evidence type="ECO:0000256" key="1">
    <source>
        <dbReference type="ARBA" id="ARBA00022481"/>
    </source>
</evidence>
<keyword evidence="2" id="KW-0812">Transmembrane</keyword>
<dbReference type="PROSITE" id="PS00409">
    <property type="entry name" value="PROKAR_NTER_METHYL"/>
    <property type="match status" value="1"/>
</dbReference>
<dbReference type="SUPFAM" id="SSF54523">
    <property type="entry name" value="Pili subunits"/>
    <property type="match status" value="1"/>
</dbReference>
<dbReference type="InterPro" id="IPR012902">
    <property type="entry name" value="N_methyl_site"/>
</dbReference>
<dbReference type="InterPro" id="IPR000983">
    <property type="entry name" value="Bac_GSPG_pilin"/>
</dbReference>
<keyword evidence="2" id="KW-1133">Transmembrane helix</keyword>
<dbReference type="RefSeq" id="WP_378999270.1">
    <property type="nucleotide sequence ID" value="NZ_JBHSMT010000028.1"/>
</dbReference>
<keyword evidence="2" id="KW-0472">Membrane</keyword>
<organism evidence="3 4">
    <name type="scientific">Paraherbaspirillum soli</name>
    <dbReference type="NCBI Taxonomy" id="631222"/>
    <lineage>
        <taxon>Bacteria</taxon>
        <taxon>Pseudomonadati</taxon>
        <taxon>Pseudomonadota</taxon>
        <taxon>Betaproteobacteria</taxon>
        <taxon>Burkholderiales</taxon>
        <taxon>Oxalobacteraceae</taxon>
        <taxon>Paraherbaspirillum</taxon>
    </lineage>
</organism>
<comment type="caution">
    <text evidence="3">The sequence shown here is derived from an EMBL/GenBank/DDBJ whole genome shotgun (WGS) entry which is preliminary data.</text>
</comment>
<evidence type="ECO:0000256" key="2">
    <source>
        <dbReference type="SAM" id="Phobius"/>
    </source>
</evidence>